<feature type="compositionally biased region" description="Low complexity" evidence="1">
    <location>
        <begin position="271"/>
        <end position="291"/>
    </location>
</feature>
<dbReference type="Proteomes" id="UP000799291">
    <property type="component" value="Unassembled WGS sequence"/>
</dbReference>
<organism evidence="2 3">
    <name type="scientific">Lentithecium fluviatile CBS 122367</name>
    <dbReference type="NCBI Taxonomy" id="1168545"/>
    <lineage>
        <taxon>Eukaryota</taxon>
        <taxon>Fungi</taxon>
        <taxon>Dikarya</taxon>
        <taxon>Ascomycota</taxon>
        <taxon>Pezizomycotina</taxon>
        <taxon>Dothideomycetes</taxon>
        <taxon>Pleosporomycetidae</taxon>
        <taxon>Pleosporales</taxon>
        <taxon>Massarineae</taxon>
        <taxon>Lentitheciaceae</taxon>
        <taxon>Lentithecium</taxon>
    </lineage>
</organism>
<sequence length="311" mass="34364">MHVNSMEVISGLASASQLLAYSHSTFQVLVRLYKQVKDGTAGLKQQTSSLRILLTAVDSLHKRPAPAHIITTLLEISKLAAEAIQLIAQSQKRGLWGLRWAAVRNDPALSEVFASLREYREILHFAVSIETRQAAETTHEDSMKMRFREKWGSLRIAKNKVKGNFNLNRVGNGPMRDGEVRRVQNKSEGDWTINDVGCTENMSKEEQMNHYEFALQMHGMGSHSVAPHQTAALCTLPTLYGQDSPLAGRPKLLPQRSEQDLSYSEILLEASSADDSVSSGDDLSSSTSSVSQRVINKNDGEGECSRVGERA</sequence>
<dbReference type="AlphaFoldDB" id="A0A6G1J6L8"/>
<evidence type="ECO:0000256" key="1">
    <source>
        <dbReference type="SAM" id="MobiDB-lite"/>
    </source>
</evidence>
<gene>
    <name evidence="2" type="ORF">K458DRAFT_430037</name>
</gene>
<protein>
    <submittedName>
        <fullName evidence="2">Uncharacterized protein</fullName>
    </submittedName>
</protein>
<evidence type="ECO:0000313" key="2">
    <source>
        <dbReference type="EMBL" id="KAF2686156.1"/>
    </source>
</evidence>
<feature type="region of interest" description="Disordered" evidence="1">
    <location>
        <begin position="271"/>
        <end position="311"/>
    </location>
</feature>
<accession>A0A6G1J6L8</accession>
<feature type="compositionally biased region" description="Basic and acidic residues" evidence="1">
    <location>
        <begin position="296"/>
        <end position="311"/>
    </location>
</feature>
<name>A0A6G1J6L8_9PLEO</name>
<reference evidence="2" key="1">
    <citation type="journal article" date="2020" name="Stud. Mycol.">
        <title>101 Dothideomycetes genomes: a test case for predicting lifestyles and emergence of pathogens.</title>
        <authorList>
            <person name="Haridas S."/>
            <person name="Albert R."/>
            <person name="Binder M."/>
            <person name="Bloem J."/>
            <person name="Labutti K."/>
            <person name="Salamov A."/>
            <person name="Andreopoulos B."/>
            <person name="Baker S."/>
            <person name="Barry K."/>
            <person name="Bills G."/>
            <person name="Bluhm B."/>
            <person name="Cannon C."/>
            <person name="Castanera R."/>
            <person name="Culley D."/>
            <person name="Daum C."/>
            <person name="Ezra D."/>
            <person name="Gonzalez J."/>
            <person name="Henrissat B."/>
            <person name="Kuo A."/>
            <person name="Liang C."/>
            <person name="Lipzen A."/>
            <person name="Lutzoni F."/>
            <person name="Magnuson J."/>
            <person name="Mondo S."/>
            <person name="Nolan M."/>
            <person name="Ohm R."/>
            <person name="Pangilinan J."/>
            <person name="Park H.-J."/>
            <person name="Ramirez L."/>
            <person name="Alfaro M."/>
            <person name="Sun H."/>
            <person name="Tritt A."/>
            <person name="Yoshinaga Y."/>
            <person name="Zwiers L.-H."/>
            <person name="Turgeon B."/>
            <person name="Goodwin S."/>
            <person name="Spatafora J."/>
            <person name="Crous P."/>
            <person name="Grigoriev I."/>
        </authorList>
    </citation>
    <scope>NUCLEOTIDE SEQUENCE</scope>
    <source>
        <strain evidence="2">CBS 122367</strain>
    </source>
</reference>
<dbReference type="OrthoDB" id="3797806at2759"/>
<evidence type="ECO:0000313" key="3">
    <source>
        <dbReference type="Proteomes" id="UP000799291"/>
    </source>
</evidence>
<dbReference type="EMBL" id="MU005577">
    <property type="protein sequence ID" value="KAF2686156.1"/>
    <property type="molecule type" value="Genomic_DNA"/>
</dbReference>
<keyword evidence="3" id="KW-1185">Reference proteome</keyword>
<proteinExistence type="predicted"/>